<dbReference type="RefSeq" id="WP_243836338.1">
    <property type="nucleotide sequence ID" value="NZ_SOEC01000024.1"/>
</dbReference>
<proteinExistence type="predicted"/>
<dbReference type="AlphaFoldDB" id="A0A4R8FNA4"/>
<evidence type="ECO:0000313" key="3">
    <source>
        <dbReference type="Proteomes" id="UP000294489"/>
    </source>
</evidence>
<dbReference type="GO" id="GO:0002953">
    <property type="term" value="F:5'-deoxynucleotidase activity"/>
    <property type="evidence" value="ECO:0007669"/>
    <property type="project" value="InterPro"/>
</dbReference>
<dbReference type="GO" id="GO:0005737">
    <property type="term" value="C:cytoplasm"/>
    <property type="evidence" value="ECO:0007669"/>
    <property type="project" value="TreeGrafter"/>
</dbReference>
<reference evidence="2 3" key="1">
    <citation type="submission" date="2019-03" db="EMBL/GenBank/DDBJ databases">
        <title>Freshwater and sediment microbial communities from various areas in North America, analyzing microbe dynamics in response to fracking.</title>
        <authorList>
            <person name="Lamendella R."/>
        </authorList>
    </citation>
    <scope>NUCLEOTIDE SEQUENCE [LARGE SCALE GENOMIC DNA]</scope>
    <source>
        <strain evidence="2 3">6_TX</strain>
    </source>
</reference>
<dbReference type="InterPro" id="IPR039356">
    <property type="entry name" value="YfbR/HDDC2"/>
</dbReference>
<evidence type="ECO:0000256" key="1">
    <source>
        <dbReference type="ARBA" id="ARBA00022801"/>
    </source>
</evidence>
<dbReference type="Gene3D" id="1.10.3210.10">
    <property type="entry name" value="Hypothetical protein af1432"/>
    <property type="match status" value="1"/>
</dbReference>
<dbReference type="SUPFAM" id="SSF109604">
    <property type="entry name" value="HD-domain/PDEase-like"/>
    <property type="match status" value="1"/>
</dbReference>
<dbReference type="PANTHER" id="PTHR11845">
    <property type="entry name" value="5'-DEOXYNUCLEOTIDASE HDDC2"/>
    <property type="match status" value="1"/>
</dbReference>
<protein>
    <submittedName>
        <fullName evidence="2">5'-deoxynucleotidase</fullName>
    </submittedName>
</protein>
<organism evidence="2 3">
    <name type="scientific">Modicisalibacter xianhensis</name>
    <dbReference type="NCBI Taxonomy" id="442341"/>
    <lineage>
        <taxon>Bacteria</taxon>
        <taxon>Pseudomonadati</taxon>
        <taxon>Pseudomonadota</taxon>
        <taxon>Gammaproteobacteria</taxon>
        <taxon>Oceanospirillales</taxon>
        <taxon>Halomonadaceae</taxon>
        <taxon>Modicisalibacter</taxon>
    </lineage>
</organism>
<sequence>MYGFLALAMRQQLIRRWSLMRCVNPESVLEHSASVALLTFLAGAIARQRGTQLDLERMLAHAIVHDMSEVFVSDIVTPVKKANAVLETEFLKLEQAAEVQLIKTLPEELRASVGGAFALSGYEKSLFKACDTYAAWAKCKLEIAAGNSGEFQQAFETLSESLAVAKQECPEIQILDDLFSEKIGASVDQLAS</sequence>
<name>A0A4R8FNA4_9GAMM</name>
<dbReference type="NCBIfam" id="NF003009">
    <property type="entry name" value="PRK03826.1"/>
    <property type="match status" value="1"/>
</dbReference>
<dbReference type="Pfam" id="PF12917">
    <property type="entry name" value="YfbR-like"/>
    <property type="match status" value="1"/>
</dbReference>
<dbReference type="EMBL" id="SOEC01000024">
    <property type="protein sequence ID" value="TDX23731.1"/>
    <property type="molecule type" value="Genomic_DNA"/>
</dbReference>
<keyword evidence="1" id="KW-0378">Hydrolase</keyword>
<accession>A0A4R8FNA4</accession>
<dbReference type="Proteomes" id="UP000294489">
    <property type="component" value="Unassembled WGS sequence"/>
</dbReference>
<gene>
    <name evidence="2" type="ORF">DFO67_12448</name>
</gene>
<dbReference type="PANTHER" id="PTHR11845:SF13">
    <property type="entry name" value="5'-DEOXYNUCLEOTIDASE HDDC2"/>
    <property type="match status" value="1"/>
</dbReference>
<comment type="caution">
    <text evidence="2">The sequence shown here is derived from an EMBL/GenBank/DDBJ whole genome shotgun (WGS) entry which is preliminary data.</text>
</comment>
<evidence type="ECO:0000313" key="2">
    <source>
        <dbReference type="EMBL" id="TDX23731.1"/>
    </source>
</evidence>